<keyword evidence="2" id="KW-0472">Membrane</keyword>
<gene>
    <name evidence="3" type="ORF">LCGC14_2417430</name>
</gene>
<dbReference type="AlphaFoldDB" id="A0A0F9E2V5"/>
<dbReference type="EMBL" id="LAZR01036673">
    <property type="protein sequence ID" value="KKL24226.1"/>
    <property type="molecule type" value="Genomic_DNA"/>
</dbReference>
<feature type="transmembrane region" description="Helical" evidence="2">
    <location>
        <begin position="25"/>
        <end position="45"/>
    </location>
</feature>
<evidence type="ECO:0000256" key="1">
    <source>
        <dbReference type="SAM" id="MobiDB-lite"/>
    </source>
</evidence>
<keyword evidence="2" id="KW-1133">Transmembrane helix</keyword>
<organism evidence="3">
    <name type="scientific">marine sediment metagenome</name>
    <dbReference type="NCBI Taxonomy" id="412755"/>
    <lineage>
        <taxon>unclassified sequences</taxon>
        <taxon>metagenomes</taxon>
        <taxon>ecological metagenomes</taxon>
    </lineage>
</organism>
<keyword evidence="2" id="KW-0812">Transmembrane</keyword>
<protein>
    <submittedName>
        <fullName evidence="3">Uncharacterized protein</fullName>
    </submittedName>
</protein>
<feature type="region of interest" description="Disordered" evidence="1">
    <location>
        <begin position="48"/>
        <end position="71"/>
    </location>
</feature>
<comment type="caution">
    <text evidence="3">The sequence shown here is derived from an EMBL/GenBank/DDBJ whole genome shotgun (WGS) entry which is preliminary data.</text>
</comment>
<sequence>MDWIVQNLYRLVEAYWILGWPSTSWVVALLLVGLPTTTIGLLIGLQLSSGPSSGGCPGRTRSMGPGEPESG</sequence>
<evidence type="ECO:0000256" key="2">
    <source>
        <dbReference type="SAM" id="Phobius"/>
    </source>
</evidence>
<accession>A0A0F9E2V5</accession>
<evidence type="ECO:0000313" key="3">
    <source>
        <dbReference type="EMBL" id="KKL24226.1"/>
    </source>
</evidence>
<name>A0A0F9E2V5_9ZZZZ</name>
<proteinExistence type="predicted"/>
<reference evidence="3" key="1">
    <citation type="journal article" date="2015" name="Nature">
        <title>Complex archaea that bridge the gap between prokaryotes and eukaryotes.</title>
        <authorList>
            <person name="Spang A."/>
            <person name="Saw J.H."/>
            <person name="Jorgensen S.L."/>
            <person name="Zaremba-Niedzwiedzka K."/>
            <person name="Martijn J."/>
            <person name="Lind A.E."/>
            <person name="van Eijk R."/>
            <person name="Schleper C."/>
            <person name="Guy L."/>
            <person name="Ettema T.J."/>
        </authorList>
    </citation>
    <scope>NUCLEOTIDE SEQUENCE</scope>
</reference>